<sequence length="527" mass="53829">MRADSDEGGSGEGGAVVGRTAGTGAGASPEGGAPPGRRIPGWAVLAVCCLAQFMVVLDISIVNVALPSMQTDLGMTASGLQWVVNAYTIAFAGLLLFGGRAADLFGRRRVFVAGLALFTLASLGGGFARTEAQLIVARAVQGLGGAVLAPATLTLLMTSFAEGRERTRALGAWGATAASGGALGAIVGGALTEVANWRWVLFVNVPIGVALLVAARLVLVESRGQLSRLRDLDIPGTVTVTGGLVLSVYVIVRTESSSWTSPVTLGMLAGAVVLLAAFVAVEVTTPAPLVPLSVFRYPGLAAANSVAAFLGAAMFTIFFFLTLFLQQVQGYSPLRAGVAMLPMPLMIIVASRIVTRMIGRLGPRPIIVFGLVSGTAGLLWMSTITRDGSYWVHVFGPVLIVGLGVGSIMVAMVAAATAGVPMRLAGLASGLINTSRQIGAAIGLAAVSTIATRHTDGRLRHGAARLDALASGYSLGLFIGGCVLAVGILAALLLPRVRRPEPEPPLGATEKTASGASDDEDQALAEI</sequence>
<dbReference type="NCBIfam" id="TIGR00711">
    <property type="entry name" value="efflux_EmrB"/>
    <property type="match status" value="1"/>
</dbReference>
<evidence type="ECO:0000313" key="11">
    <source>
        <dbReference type="Proteomes" id="UP000001937"/>
    </source>
</evidence>
<feature type="transmembrane region" description="Helical" evidence="8">
    <location>
        <begin position="78"/>
        <end position="98"/>
    </location>
</feature>
<evidence type="ECO:0000256" key="3">
    <source>
        <dbReference type="ARBA" id="ARBA00022475"/>
    </source>
</evidence>
<evidence type="ECO:0000256" key="6">
    <source>
        <dbReference type="ARBA" id="ARBA00023136"/>
    </source>
</evidence>
<dbReference type="Gene3D" id="1.20.1720.10">
    <property type="entry name" value="Multidrug resistance protein D"/>
    <property type="match status" value="1"/>
</dbReference>
<dbReference type="PROSITE" id="PS00216">
    <property type="entry name" value="SUGAR_TRANSPORT_1"/>
    <property type="match status" value="1"/>
</dbReference>
<dbReference type="InterPro" id="IPR020846">
    <property type="entry name" value="MFS_dom"/>
</dbReference>
<feature type="transmembrane region" description="Helical" evidence="8">
    <location>
        <begin position="264"/>
        <end position="285"/>
    </location>
</feature>
<dbReference type="InterPro" id="IPR036259">
    <property type="entry name" value="MFS_trans_sf"/>
</dbReference>
<dbReference type="GO" id="GO:0005886">
    <property type="term" value="C:plasma membrane"/>
    <property type="evidence" value="ECO:0007669"/>
    <property type="project" value="UniProtKB-SubCell"/>
</dbReference>
<feature type="transmembrane region" description="Helical" evidence="8">
    <location>
        <begin position="197"/>
        <end position="220"/>
    </location>
</feature>
<dbReference type="Gene3D" id="1.20.1250.20">
    <property type="entry name" value="MFS general substrate transporter like domains"/>
    <property type="match status" value="1"/>
</dbReference>
<evidence type="ECO:0000256" key="2">
    <source>
        <dbReference type="ARBA" id="ARBA00022448"/>
    </source>
</evidence>
<dbReference type="PROSITE" id="PS50850">
    <property type="entry name" value="MFS"/>
    <property type="match status" value="1"/>
</dbReference>
<feature type="region of interest" description="Disordered" evidence="7">
    <location>
        <begin position="500"/>
        <end position="527"/>
    </location>
</feature>
<protein>
    <submittedName>
        <fullName evidence="10">Drug resistance transporter EmrB/QacA subfamily</fullName>
    </submittedName>
</protein>
<reference evidence="10 11" key="1">
    <citation type="journal article" date="2007" name="Genome Res.">
        <title>Genome characteristics of facultatively symbiotic Frankia sp. strains reflect host range and host plant biogeography.</title>
        <authorList>
            <person name="Normand P."/>
            <person name="Lapierre P."/>
            <person name="Tisa L.S."/>
            <person name="Gogarten J.P."/>
            <person name="Alloisio N."/>
            <person name="Bagnarol E."/>
            <person name="Bassi C.A."/>
            <person name="Berry A.M."/>
            <person name="Bickhart D.M."/>
            <person name="Choisne N."/>
            <person name="Couloux A."/>
            <person name="Cournoyer B."/>
            <person name="Cruveiller S."/>
            <person name="Daubin V."/>
            <person name="Demange N."/>
            <person name="Francino M.P."/>
            <person name="Goltsman E."/>
            <person name="Huang Y."/>
            <person name="Kopp O.R."/>
            <person name="Labarre L."/>
            <person name="Lapidus A."/>
            <person name="Lavire C."/>
            <person name="Marechal J."/>
            <person name="Martinez M."/>
            <person name="Mastronunzio J.E."/>
            <person name="Mullin B.C."/>
            <person name="Niemann J."/>
            <person name="Pujic P."/>
            <person name="Rawnsley T."/>
            <person name="Rouy Z."/>
            <person name="Schenowitz C."/>
            <person name="Sellstedt A."/>
            <person name="Tavares F."/>
            <person name="Tomkins J.P."/>
            <person name="Vallenet D."/>
            <person name="Valverde C."/>
            <person name="Wall L.G."/>
            <person name="Wang Y."/>
            <person name="Medigue C."/>
            <person name="Benson D.R."/>
        </authorList>
    </citation>
    <scope>NUCLEOTIDE SEQUENCE [LARGE SCALE GENOMIC DNA]</scope>
    <source>
        <strain evidence="11">DSM 45818 / CECT 9043 / CcI3</strain>
    </source>
</reference>
<feature type="transmembrane region" description="Helical" evidence="8">
    <location>
        <begin position="170"/>
        <end position="191"/>
    </location>
</feature>
<feature type="transmembrane region" description="Helical" evidence="8">
    <location>
        <begin position="336"/>
        <end position="354"/>
    </location>
</feature>
<dbReference type="Pfam" id="PF07690">
    <property type="entry name" value="MFS_1"/>
    <property type="match status" value="1"/>
</dbReference>
<keyword evidence="3" id="KW-1003">Cell membrane</keyword>
<dbReference type="SUPFAM" id="SSF103473">
    <property type="entry name" value="MFS general substrate transporter"/>
    <property type="match status" value="1"/>
</dbReference>
<keyword evidence="5 8" id="KW-1133">Transmembrane helix</keyword>
<keyword evidence="4 8" id="KW-0812">Transmembrane</keyword>
<keyword evidence="2" id="KW-0813">Transport</keyword>
<dbReference type="GO" id="GO:0022857">
    <property type="term" value="F:transmembrane transporter activity"/>
    <property type="evidence" value="ECO:0007669"/>
    <property type="project" value="InterPro"/>
</dbReference>
<evidence type="ECO:0000256" key="4">
    <source>
        <dbReference type="ARBA" id="ARBA00022692"/>
    </source>
</evidence>
<organism evidence="10 11">
    <name type="scientific">Frankia casuarinae (strain DSM 45818 / CECT 9043 / HFP020203 / CcI3)</name>
    <dbReference type="NCBI Taxonomy" id="106370"/>
    <lineage>
        <taxon>Bacteria</taxon>
        <taxon>Bacillati</taxon>
        <taxon>Actinomycetota</taxon>
        <taxon>Actinomycetes</taxon>
        <taxon>Frankiales</taxon>
        <taxon>Frankiaceae</taxon>
        <taxon>Frankia</taxon>
    </lineage>
</organism>
<proteinExistence type="predicted"/>
<evidence type="ECO:0000313" key="10">
    <source>
        <dbReference type="EMBL" id="ABD13329.1"/>
    </source>
</evidence>
<feature type="region of interest" description="Disordered" evidence="7">
    <location>
        <begin position="1"/>
        <end position="33"/>
    </location>
</feature>
<feature type="transmembrane region" description="Helical" evidence="8">
    <location>
        <begin position="475"/>
        <end position="494"/>
    </location>
</feature>
<dbReference type="InterPro" id="IPR011701">
    <property type="entry name" value="MFS"/>
</dbReference>
<feature type="compositionally biased region" description="Gly residues" evidence="7">
    <location>
        <begin position="8"/>
        <end position="25"/>
    </location>
</feature>
<dbReference type="PANTHER" id="PTHR42718:SF46">
    <property type="entry name" value="BLR6921 PROTEIN"/>
    <property type="match status" value="1"/>
</dbReference>
<feature type="compositionally biased region" description="Acidic residues" evidence="7">
    <location>
        <begin position="517"/>
        <end position="527"/>
    </location>
</feature>
<evidence type="ECO:0000256" key="8">
    <source>
        <dbReference type="SAM" id="Phobius"/>
    </source>
</evidence>
<feature type="transmembrane region" description="Helical" evidence="8">
    <location>
        <begin position="232"/>
        <end position="252"/>
    </location>
</feature>
<dbReference type="CDD" id="cd17321">
    <property type="entry name" value="MFS_MMR_MDR_like"/>
    <property type="match status" value="1"/>
</dbReference>
<keyword evidence="11" id="KW-1185">Reference proteome</keyword>
<feature type="transmembrane region" description="Helical" evidence="8">
    <location>
        <begin position="297"/>
        <end position="324"/>
    </location>
</feature>
<dbReference type="PhylomeDB" id="Q2J5W3"/>
<dbReference type="STRING" id="106370.Francci3_3979"/>
<evidence type="ECO:0000256" key="7">
    <source>
        <dbReference type="SAM" id="MobiDB-lite"/>
    </source>
</evidence>
<evidence type="ECO:0000256" key="5">
    <source>
        <dbReference type="ARBA" id="ARBA00022989"/>
    </source>
</evidence>
<comment type="subcellular location">
    <subcellularLocation>
        <location evidence="1">Cell membrane</location>
        <topology evidence="1">Multi-pass membrane protein</topology>
    </subcellularLocation>
</comment>
<feature type="transmembrane region" description="Helical" evidence="8">
    <location>
        <begin position="366"/>
        <end position="384"/>
    </location>
</feature>
<dbReference type="PANTHER" id="PTHR42718">
    <property type="entry name" value="MAJOR FACILITATOR SUPERFAMILY MULTIDRUG TRANSPORTER MFSC"/>
    <property type="match status" value="1"/>
</dbReference>
<dbReference type="AlphaFoldDB" id="Q2J5W3"/>
<accession>Q2J5W3</accession>
<feature type="transmembrane region" description="Helical" evidence="8">
    <location>
        <begin position="134"/>
        <end position="158"/>
    </location>
</feature>
<dbReference type="HOGENOM" id="CLU_000960_28_2_11"/>
<evidence type="ECO:0000259" key="9">
    <source>
        <dbReference type="PROSITE" id="PS50850"/>
    </source>
</evidence>
<name>Q2J5W3_FRACC</name>
<dbReference type="RefSeq" id="WP_011438353.1">
    <property type="nucleotide sequence ID" value="NC_007777.1"/>
</dbReference>
<dbReference type="InterPro" id="IPR005829">
    <property type="entry name" value="Sugar_transporter_CS"/>
</dbReference>
<dbReference type="eggNOG" id="COG0477">
    <property type="taxonomic scope" value="Bacteria"/>
</dbReference>
<dbReference type="Proteomes" id="UP000001937">
    <property type="component" value="Chromosome"/>
</dbReference>
<gene>
    <name evidence="10" type="ordered locus">Francci3_3979</name>
</gene>
<feature type="domain" description="Major facilitator superfamily (MFS) profile" evidence="9">
    <location>
        <begin position="44"/>
        <end position="498"/>
    </location>
</feature>
<evidence type="ECO:0000256" key="1">
    <source>
        <dbReference type="ARBA" id="ARBA00004651"/>
    </source>
</evidence>
<dbReference type="InterPro" id="IPR004638">
    <property type="entry name" value="EmrB-like"/>
</dbReference>
<keyword evidence="6 8" id="KW-0472">Membrane</keyword>
<dbReference type="EMBL" id="CP000249">
    <property type="protein sequence ID" value="ABD13329.1"/>
    <property type="molecule type" value="Genomic_DNA"/>
</dbReference>
<feature type="transmembrane region" description="Helical" evidence="8">
    <location>
        <begin position="42"/>
        <end position="66"/>
    </location>
</feature>
<feature type="transmembrane region" description="Helical" evidence="8">
    <location>
        <begin position="110"/>
        <end position="128"/>
    </location>
</feature>
<dbReference type="KEGG" id="fra:Francci3_3979"/>
<feature type="transmembrane region" description="Helical" evidence="8">
    <location>
        <begin position="390"/>
        <end position="417"/>
    </location>
</feature>